<keyword evidence="4" id="KW-1185">Reference proteome</keyword>
<sequence>MKKHMQWQRRALVAALFAAGAGLARAQGNVTKVVVPFPAGGVTDRSRASSPNTWRASSARRS</sequence>
<evidence type="ECO:0000313" key="4">
    <source>
        <dbReference type="Proteomes" id="UP000500826"/>
    </source>
</evidence>
<evidence type="ECO:0000256" key="2">
    <source>
        <dbReference type="SAM" id="SignalP"/>
    </source>
</evidence>
<evidence type="ECO:0000313" key="3">
    <source>
        <dbReference type="EMBL" id="QJW83761.1"/>
    </source>
</evidence>
<feature type="signal peptide" evidence="2">
    <location>
        <begin position="1"/>
        <end position="26"/>
    </location>
</feature>
<reference evidence="3 4" key="2">
    <citation type="submission" date="2020-05" db="EMBL/GenBank/DDBJ databases">
        <authorList>
            <person name="Khan S.A."/>
            <person name="Jeon C.O."/>
            <person name="Chun B.H."/>
        </authorList>
    </citation>
    <scope>NUCLEOTIDE SEQUENCE [LARGE SCALE GENOMIC DNA]</scope>
    <source>
        <strain evidence="3 4">H242</strain>
    </source>
</reference>
<feature type="region of interest" description="Disordered" evidence="1">
    <location>
        <begin position="40"/>
        <end position="62"/>
    </location>
</feature>
<reference evidence="3 4" key="1">
    <citation type="submission" date="2020-05" db="EMBL/GenBank/DDBJ databases">
        <title>Ramlibacter rhizophilus sp. nov., isolated from rhizosphere soil of national flower Mugunghwa from South Korea.</title>
        <authorList>
            <person name="Zheng-Fei Y."/>
            <person name="Huan T."/>
        </authorList>
    </citation>
    <scope>NUCLEOTIDE SEQUENCE [LARGE SCALE GENOMIC DNA]</scope>
    <source>
        <strain evidence="3 4">H242</strain>
    </source>
</reference>
<protein>
    <recommendedName>
        <fullName evidence="5">Tripartite tricarboxylate transporter substrate binding protein</fullName>
    </recommendedName>
</protein>
<dbReference type="Proteomes" id="UP000500826">
    <property type="component" value="Chromosome"/>
</dbReference>
<evidence type="ECO:0008006" key="5">
    <source>
        <dbReference type="Google" id="ProtNLM"/>
    </source>
</evidence>
<proteinExistence type="predicted"/>
<feature type="chain" id="PRO_5045855361" description="Tripartite tricarboxylate transporter substrate binding protein" evidence="2">
    <location>
        <begin position="27"/>
        <end position="62"/>
    </location>
</feature>
<keyword evidence="2" id="KW-0732">Signal</keyword>
<organism evidence="3 4">
    <name type="scientific">Ramlibacter terrae</name>
    <dbReference type="NCBI Taxonomy" id="2732511"/>
    <lineage>
        <taxon>Bacteria</taxon>
        <taxon>Pseudomonadati</taxon>
        <taxon>Pseudomonadota</taxon>
        <taxon>Betaproteobacteria</taxon>
        <taxon>Burkholderiales</taxon>
        <taxon>Comamonadaceae</taxon>
        <taxon>Ramlibacter</taxon>
    </lineage>
</organism>
<accession>A0ABX6P422</accession>
<dbReference type="EMBL" id="CP053418">
    <property type="protein sequence ID" value="QJW83761.1"/>
    <property type="molecule type" value="Genomic_DNA"/>
</dbReference>
<gene>
    <name evidence="3" type="ORF">HK414_06310</name>
</gene>
<name>A0ABX6P422_9BURK</name>
<evidence type="ECO:0000256" key="1">
    <source>
        <dbReference type="SAM" id="MobiDB-lite"/>
    </source>
</evidence>